<proteinExistence type="predicted"/>
<keyword evidence="2" id="KW-1185">Reference proteome</keyword>
<dbReference type="AlphaFoldDB" id="A0AAV0XXW9"/>
<evidence type="ECO:0000313" key="1">
    <source>
        <dbReference type="EMBL" id="CAI6372603.1"/>
    </source>
</evidence>
<sequence length="80" mass="9441">MLTLLRVPALHKGGSGVGVWLRRLEDRSQRRWWNGGFGGWRLESDDTDDSTTRLQQTIAYKKTRPQLIIYLCQVYELYRN</sequence>
<protein>
    <submittedName>
        <fullName evidence="1">Uncharacterized protein</fullName>
    </submittedName>
</protein>
<accession>A0AAV0XXW9</accession>
<dbReference type="Proteomes" id="UP001160148">
    <property type="component" value="Unassembled WGS sequence"/>
</dbReference>
<organism evidence="1 2">
    <name type="scientific">Macrosiphum euphorbiae</name>
    <name type="common">potato aphid</name>
    <dbReference type="NCBI Taxonomy" id="13131"/>
    <lineage>
        <taxon>Eukaryota</taxon>
        <taxon>Metazoa</taxon>
        <taxon>Ecdysozoa</taxon>
        <taxon>Arthropoda</taxon>
        <taxon>Hexapoda</taxon>
        <taxon>Insecta</taxon>
        <taxon>Pterygota</taxon>
        <taxon>Neoptera</taxon>
        <taxon>Paraneoptera</taxon>
        <taxon>Hemiptera</taxon>
        <taxon>Sternorrhyncha</taxon>
        <taxon>Aphidomorpha</taxon>
        <taxon>Aphidoidea</taxon>
        <taxon>Aphididae</taxon>
        <taxon>Macrosiphini</taxon>
        <taxon>Macrosiphum</taxon>
    </lineage>
</organism>
<dbReference type="EMBL" id="CARXXK010001052">
    <property type="protein sequence ID" value="CAI6372603.1"/>
    <property type="molecule type" value="Genomic_DNA"/>
</dbReference>
<evidence type="ECO:0000313" key="2">
    <source>
        <dbReference type="Proteomes" id="UP001160148"/>
    </source>
</evidence>
<name>A0AAV0XXW9_9HEMI</name>
<reference evidence="1 2" key="1">
    <citation type="submission" date="2023-01" db="EMBL/GenBank/DDBJ databases">
        <authorList>
            <person name="Whitehead M."/>
        </authorList>
    </citation>
    <scope>NUCLEOTIDE SEQUENCE [LARGE SCALE GENOMIC DNA]</scope>
</reference>
<comment type="caution">
    <text evidence="1">The sequence shown here is derived from an EMBL/GenBank/DDBJ whole genome shotgun (WGS) entry which is preliminary data.</text>
</comment>
<gene>
    <name evidence="1" type="ORF">MEUPH1_LOCUS26453</name>
</gene>